<evidence type="ECO:0000313" key="4">
    <source>
        <dbReference type="EMBL" id="SHF53271.1"/>
    </source>
</evidence>
<dbReference type="InterPro" id="IPR024299">
    <property type="entry name" value="NigD-like_OB_dom"/>
</dbReference>
<dbReference type="Pfam" id="PF17415">
    <property type="entry name" value="NigD_C"/>
    <property type="match status" value="1"/>
</dbReference>
<keyword evidence="5" id="KW-1185">Reference proteome</keyword>
<dbReference type="Gene3D" id="2.40.50.500">
    <property type="entry name" value="NigD-like N-terminal OB domain"/>
    <property type="match status" value="1"/>
</dbReference>
<feature type="domain" description="NigD-like N-terminal OB" evidence="2">
    <location>
        <begin position="38"/>
        <end position="103"/>
    </location>
</feature>
<reference evidence="5" key="1">
    <citation type="submission" date="2016-11" db="EMBL/GenBank/DDBJ databases">
        <authorList>
            <person name="Varghese N."/>
            <person name="Submissions S."/>
        </authorList>
    </citation>
    <scope>NUCLEOTIDE SEQUENCE [LARGE SCALE GENOMIC DNA]</scope>
    <source>
        <strain evidence="5">DSM 27370</strain>
    </source>
</reference>
<evidence type="ECO:0000259" key="3">
    <source>
        <dbReference type="Pfam" id="PF17415"/>
    </source>
</evidence>
<protein>
    <submittedName>
        <fullName evidence="4">NigD-like protein</fullName>
    </submittedName>
</protein>
<dbReference type="EMBL" id="FQUC01000007">
    <property type="protein sequence ID" value="SHF53271.1"/>
    <property type="molecule type" value="Genomic_DNA"/>
</dbReference>
<dbReference type="InterPro" id="IPR038143">
    <property type="entry name" value="NigD-like_C_dom_sf"/>
</dbReference>
<dbReference type="Gene3D" id="2.60.40.2370">
    <property type="entry name" value="NigD-like, C-terminal beta sandwich domain"/>
    <property type="match status" value="1"/>
</dbReference>
<dbReference type="InterPro" id="IPR035376">
    <property type="entry name" value="NigD_C"/>
</dbReference>
<dbReference type="AlphaFoldDB" id="A0A1M5CEY4"/>
<dbReference type="Pfam" id="PF12667">
    <property type="entry name" value="NigD_N"/>
    <property type="match status" value="1"/>
</dbReference>
<gene>
    <name evidence="4" type="ORF">SAMN05444362_107146</name>
</gene>
<dbReference type="Proteomes" id="UP000184480">
    <property type="component" value="Unassembled WGS sequence"/>
</dbReference>
<feature type="signal peptide" evidence="1">
    <location>
        <begin position="1"/>
        <end position="20"/>
    </location>
</feature>
<dbReference type="OrthoDB" id="1097285at2"/>
<accession>A0A1M5CEY4</accession>
<dbReference type="InterPro" id="IPR038179">
    <property type="entry name" value="NigD-like_N_sf"/>
</dbReference>
<dbReference type="STRING" id="1346286.SAMN05444362_107146"/>
<proteinExistence type="predicted"/>
<dbReference type="RefSeq" id="WP_062179600.1">
    <property type="nucleotide sequence ID" value="NZ_BBXL01000007.1"/>
</dbReference>
<organism evidence="4 5">
    <name type="scientific">Dysgonomonas macrotermitis</name>
    <dbReference type="NCBI Taxonomy" id="1346286"/>
    <lineage>
        <taxon>Bacteria</taxon>
        <taxon>Pseudomonadati</taxon>
        <taxon>Bacteroidota</taxon>
        <taxon>Bacteroidia</taxon>
        <taxon>Bacteroidales</taxon>
        <taxon>Dysgonomonadaceae</taxon>
        <taxon>Dysgonomonas</taxon>
    </lineage>
</organism>
<keyword evidence="1" id="KW-0732">Signal</keyword>
<evidence type="ECO:0000256" key="1">
    <source>
        <dbReference type="SAM" id="SignalP"/>
    </source>
</evidence>
<evidence type="ECO:0000259" key="2">
    <source>
        <dbReference type="Pfam" id="PF12667"/>
    </source>
</evidence>
<feature type="domain" description="NigD-like C-terminal" evidence="3">
    <location>
        <begin position="108"/>
        <end position="227"/>
    </location>
</feature>
<name>A0A1M5CEY4_9BACT</name>
<feature type="chain" id="PRO_5009909302" evidence="1">
    <location>
        <begin position="21"/>
        <end position="252"/>
    </location>
</feature>
<evidence type="ECO:0000313" key="5">
    <source>
        <dbReference type="Proteomes" id="UP000184480"/>
    </source>
</evidence>
<sequence>MKFYKYILALIITITGVLNFTSCSDDGYDLGNFTVSLATVNPIDTETGTYYLTLDNGATLWPAASNVNYSPKANQRVVVNYTLLSDQVGEYDHYVKINGLDEILTKDIINLTPENEEEIGNDLIKILDMWTGDDYLNIHFRINIGGSITHTINLVQNQLEESGSQSEENVIELELRHNANGDTEKYSITNYAAFDLRPFKATGAGSVKLVIKAKESEEDSKTYTVTYNFNGSTAKLNNNITGMPDMNTSLLK</sequence>